<evidence type="ECO:0000313" key="3">
    <source>
        <dbReference type="Proteomes" id="UP000466442"/>
    </source>
</evidence>
<accession>A0A8S9X1L6</accession>
<comment type="caution">
    <text evidence="2">The sequence shown here is derived from an EMBL/GenBank/DDBJ whole genome shotgun (WGS) entry which is preliminary data.</text>
</comment>
<reference evidence="2" key="1">
    <citation type="journal article" date="2021" name="Mol. Ecol. Resour.">
        <title>Apolygus lucorum genome provides insights into omnivorousness and mesophyll feeding.</title>
        <authorList>
            <person name="Liu Y."/>
            <person name="Liu H."/>
            <person name="Wang H."/>
            <person name="Huang T."/>
            <person name="Liu B."/>
            <person name="Yang B."/>
            <person name="Yin L."/>
            <person name="Li B."/>
            <person name="Zhang Y."/>
            <person name="Zhang S."/>
            <person name="Jiang F."/>
            <person name="Zhang X."/>
            <person name="Ren Y."/>
            <person name="Wang B."/>
            <person name="Wang S."/>
            <person name="Lu Y."/>
            <person name="Wu K."/>
            <person name="Fan W."/>
            <person name="Wang G."/>
        </authorList>
    </citation>
    <scope>NUCLEOTIDE SEQUENCE</scope>
    <source>
        <strain evidence="2">12Hb</strain>
    </source>
</reference>
<feature type="compositionally biased region" description="Polar residues" evidence="1">
    <location>
        <begin position="77"/>
        <end position="96"/>
    </location>
</feature>
<evidence type="ECO:0000256" key="1">
    <source>
        <dbReference type="SAM" id="MobiDB-lite"/>
    </source>
</evidence>
<dbReference type="Proteomes" id="UP000466442">
    <property type="component" value="Linkage Group LG12"/>
</dbReference>
<gene>
    <name evidence="2" type="ORF">GE061_004758</name>
</gene>
<evidence type="ECO:0000313" key="2">
    <source>
        <dbReference type="EMBL" id="KAF6202359.1"/>
    </source>
</evidence>
<dbReference type="OrthoDB" id="6622340at2759"/>
<feature type="region of interest" description="Disordered" evidence="1">
    <location>
        <begin position="51"/>
        <end position="125"/>
    </location>
</feature>
<dbReference type="EMBL" id="WIXP02000012">
    <property type="protein sequence ID" value="KAF6202359.1"/>
    <property type="molecule type" value="Genomic_DNA"/>
</dbReference>
<sequence length="125" mass="14090">MYRSPYGTSIPTWLSAPGSVLMKRLVTGSKYEAQVVRVDLLEANPDYSHVRLPDGRETTVSNRHLAPMGDVPEQDDTQAPVTTASDPLVQDDTQPSMDAPRRSERIRDPPRYLQDYICKTERGKM</sequence>
<dbReference type="AlphaFoldDB" id="A0A8S9X1L6"/>
<name>A0A8S9X1L6_APOLU</name>
<keyword evidence="3" id="KW-1185">Reference proteome</keyword>
<feature type="compositionally biased region" description="Basic and acidic residues" evidence="1">
    <location>
        <begin position="99"/>
        <end position="110"/>
    </location>
</feature>
<protein>
    <submittedName>
        <fullName evidence="2">Uncharacterized protein</fullName>
    </submittedName>
</protein>
<proteinExistence type="predicted"/>
<organism evidence="2 3">
    <name type="scientific">Apolygus lucorum</name>
    <name type="common">Small green plant bug</name>
    <name type="synonym">Lygocoris lucorum</name>
    <dbReference type="NCBI Taxonomy" id="248454"/>
    <lineage>
        <taxon>Eukaryota</taxon>
        <taxon>Metazoa</taxon>
        <taxon>Ecdysozoa</taxon>
        <taxon>Arthropoda</taxon>
        <taxon>Hexapoda</taxon>
        <taxon>Insecta</taxon>
        <taxon>Pterygota</taxon>
        <taxon>Neoptera</taxon>
        <taxon>Paraneoptera</taxon>
        <taxon>Hemiptera</taxon>
        <taxon>Heteroptera</taxon>
        <taxon>Panheteroptera</taxon>
        <taxon>Cimicomorpha</taxon>
        <taxon>Miridae</taxon>
        <taxon>Mirini</taxon>
        <taxon>Apolygus</taxon>
    </lineage>
</organism>